<proteinExistence type="predicted"/>
<evidence type="ECO:0000313" key="2">
    <source>
        <dbReference type="Proteomes" id="UP001345013"/>
    </source>
</evidence>
<protein>
    <submittedName>
        <fullName evidence="1">Uncharacterized protein</fullName>
    </submittedName>
</protein>
<accession>A0ABR0K2S4</accession>
<dbReference type="EMBL" id="JAVRRG010000119">
    <property type="protein sequence ID" value="KAK5083391.1"/>
    <property type="molecule type" value="Genomic_DNA"/>
</dbReference>
<organism evidence="1 2">
    <name type="scientific">Lithohypha guttulata</name>
    <dbReference type="NCBI Taxonomy" id="1690604"/>
    <lineage>
        <taxon>Eukaryota</taxon>
        <taxon>Fungi</taxon>
        <taxon>Dikarya</taxon>
        <taxon>Ascomycota</taxon>
        <taxon>Pezizomycotina</taxon>
        <taxon>Eurotiomycetes</taxon>
        <taxon>Chaetothyriomycetidae</taxon>
        <taxon>Chaetothyriales</taxon>
        <taxon>Trichomeriaceae</taxon>
        <taxon>Lithohypha</taxon>
    </lineage>
</organism>
<sequence length="140" mass="15527">MSESAQTGRKGSLLVADEGRRKASLAAMTQNTTGEIKNPLAGVPKDQLLQDVDLFAEEHHLTEIRDLLRKGALVAQSPAAIEHIVELDDTDRQVLRDEVTHKWRHPKTLYFTITLNSIAAAIQGWDQVPSIHLLSQTLLT</sequence>
<dbReference type="Proteomes" id="UP001345013">
    <property type="component" value="Unassembled WGS sequence"/>
</dbReference>
<evidence type="ECO:0000313" key="1">
    <source>
        <dbReference type="EMBL" id="KAK5083391.1"/>
    </source>
</evidence>
<reference evidence="1 2" key="1">
    <citation type="submission" date="2023-08" db="EMBL/GenBank/DDBJ databases">
        <title>Black Yeasts Isolated from many extreme environments.</title>
        <authorList>
            <person name="Coleine C."/>
            <person name="Stajich J.E."/>
            <person name="Selbmann L."/>
        </authorList>
    </citation>
    <scope>NUCLEOTIDE SEQUENCE [LARGE SCALE GENOMIC DNA]</scope>
    <source>
        <strain evidence="1 2">CCFEE 5885</strain>
    </source>
</reference>
<keyword evidence="2" id="KW-1185">Reference proteome</keyword>
<comment type="caution">
    <text evidence="1">The sequence shown here is derived from an EMBL/GenBank/DDBJ whole genome shotgun (WGS) entry which is preliminary data.</text>
</comment>
<name>A0ABR0K2S4_9EURO</name>
<gene>
    <name evidence="1" type="ORF">LTR24_007681</name>
</gene>